<dbReference type="Pfam" id="PF14430">
    <property type="entry name" value="Imm1"/>
    <property type="match status" value="1"/>
</dbReference>
<evidence type="ECO:0000313" key="2">
    <source>
        <dbReference type="Proteomes" id="UP000580474"/>
    </source>
</evidence>
<proteinExistence type="predicted"/>
<gene>
    <name evidence="1" type="ORF">BJ969_004406</name>
</gene>
<name>A0A840NLW2_9PSEU</name>
<dbReference type="AlphaFoldDB" id="A0A840NLW2"/>
<sequence>MTLTIELEDETSLDTTDVRAALVAQQGDDRVIVYLTHDSGAELVVGFSGDRGVCLWQADGGTVSTGGTNGDVNVYGWAGIPFPPGAEIDATSVLDAAEEFAATGKRPTCLSWTSYHGAMPVVDTGINPETLEAMFGVSGEPDTDR</sequence>
<accession>A0A840NLW2</accession>
<comment type="caution">
    <text evidence="1">The sequence shown here is derived from an EMBL/GenBank/DDBJ whole genome shotgun (WGS) entry which is preliminary data.</text>
</comment>
<evidence type="ECO:0000313" key="1">
    <source>
        <dbReference type="EMBL" id="MBB5071318.1"/>
    </source>
</evidence>
<dbReference type="InterPro" id="IPR025680">
    <property type="entry name" value="DddI"/>
</dbReference>
<dbReference type="Proteomes" id="UP000580474">
    <property type="component" value="Unassembled WGS sequence"/>
</dbReference>
<protein>
    <submittedName>
        <fullName evidence="1">Uncharacterized protein</fullName>
    </submittedName>
</protein>
<dbReference type="RefSeq" id="WP_184481570.1">
    <property type="nucleotide sequence ID" value="NZ_JACHIV010000001.1"/>
</dbReference>
<reference evidence="1 2" key="1">
    <citation type="submission" date="2020-08" db="EMBL/GenBank/DDBJ databases">
        <title>Sequencing the genomes of 1000 actinobacteria strains.</title>
        <authorList>
            <person name="Klenk H.-P."/>
        </authorList>
    </citation>
    <scope>NUCLEOTIDE SEQUENCE [LARGE SCALE GENOMIC DNA]</scope>
    <source>
        <strain evidence="1 2">DSM 45582</strain>
    </source>
</reference>
<dbReference type="EMBL" id="JACHIV010000001">
    <property type="protein sequence ID" value="MBB5071318.1"/>
    <property type="molecule type" value="Genomic_DNA"/>
</dbReference>
<keyword evidence="2" id="KW-1185">Reference proteome</keyword>
<organism evidence="1 2">
    <name type="scientific">Saccharopolyspora gloriosae</name>
    <dbReference type="NCBI Taxonomy" id="455344"/>
    <lineage>
        <taxon>Bacteria</taxon>
        <taxon>Bacillati</taxon>
        <taxon>Actinomycetota</taxon>
        <taxon>Actinomycetes</taxon>
        <taxon>Pseudonocardiales</taxon>
        <taxon>Pseudonocardiaceae</taxon>
        <taxon>Saccharopolyspora</taxon>
    </lineage>
</organism>